<organism evidence="8 9">
    <name type="scientific">Muraenolepis orangiensis</name>
    <name type="common">Patagonian moray cod</name>
    <dbReference type="NCBI Taxonomy" id="630683"/>
    <lineage>
        <taxon>Eukaryota</taxon>
        <taxon>Metazoa</taxon>
        <taxon>Chordata</taxon>
        <taxon>Craniata</taxon>
        <taxon>Vertebrata</taxon>
        <taxon>Euteleostomi</taxon>
        <taxon>Actinopterygii</taxon>
        <taxon>Neopterygii</taxon>
        <taxon>Teleostei</taxon>
        <taxon>Neoteleostei</taxon>
        <taxon>Acanthomorphata</taxon>
        <taxon>Zeiogadaria</taxon>
        <taxon>Gadariae</taxon>
        <taxon>Gadiformes</taxon>
        <taxon>Muraenolepidoidei</taxon>
        <taxon>Muraenolepididae</taxon>
        <taxon>Muraenolepis</taxon>
    </lineage>
</organism>
<dbReference type="Proteomes" id="UP001148018">
    <property type="component" value="Unassembled WGS sequence"/>
</dbReference>
<reference evidence="8" key="1">
    <citation type="submission" date="2022-07" db="EMBL/GenBank/DDBJ databases">
        <title>Chromosome-level genome of Muraenolepis orangiensis.</title>
        <authorList>
            <person name="Kim J."/>
        </authorList>
    </citation>
    <scope>NUCLEOTIDE SEQUENCE</scope>
    <source>
        <strain evidence="8">KU_S4_2022</strain>
        <tissue evidence="8">Muscle</tissue>
    </source>
</reference>
<dbReference type="GO" id="GO:0008270">
    <property type="term" value="F:zinc ion binding"/>
    <property type="evidence" value="ECO:0007669"/>
    <property type="project" value="UniProtKB-KW"/>
</dbReference>
<evidence type="ECO:0000256" key="5">
    <source>
        <dbReference type="SAM" id="MobiDB-lite"/>
    </source>
</evidence>
<sequence length="238" mass="26637">MEFFKHEGAEEPKESDCPVCYDSLSGTERTLSCGHVFCHDCLVRTLVGVTRDGVISDTIVCPMCRHLTFIKKQRDDAVGSPLPSAEKGEPARKEEQTLEVPIREPEDFTRYPGDFTSHPGDFTRYPSALWRATAALGFDWRRWLRRVCAFGRQGRLVVPSLDHSASQVFVISEQGRPMAEEDALSVASAAAVVHQQQPLHARRRRMKICTTGHCLLFLLSIFTILALVAATLPWILLA</sequence>
<evidence type="ECO:0000313" key="8">
    <source>
        <dbReference type="EMBL" id="KAJ3600307.1"/>
    </source>
</evidence>
<dbReference type="PROSITE" id="PS00518">
    <property type="entry name" value="ZF_RING_1"/>
    <property type="match status" value="1"/>
</dbReference>
<evidence type="ECO:0000256" key="4">
    <source>
        <dbReference type="PROSITE-ProRule" id="PRU00175"/>
    </source>
</evidence>
<dbReference type="Gene3D" id="3.30.40.10">
    <property type="entry name" value="Zinc/RING finger domain, C3HC4 (zinc finger)"/>
    <property type="match status" value="1"/>
</dbReference>
<keyword evidence="6" id="KW-1133">Transmembrane helix</keyword>
<keyword evidence="9" id="KW-1185">Reference proteome</keyword>
<dbReference type="InterPro" id="IPR017907">
    <property type="entry name" value="Znf_RING_CS"/>
</dbReference>
<feature type="compositionally biased region" description="Basic and acidic residues" evidence="5">
    <location>
        <begin position="86"/>
        <end position="97"/>
    </location>
</feature>
<evidence type="ECO:0000256" key="3">
    <source>
        <dbReference type="ARBA" id="ARBA00022833"/>
    </source>
</evidence>
<dbReference type="SMART" id="SM00184">
    <property type="entry name" value="RING"/>
    <property type="match status" value="1"/>
</dbReference>
<dbReference type="InterPro" id="IPR013083">
    <property type="entry name" value="Znf_RING/FYVE/PHD"/>
</dbReference>
<keyword evidence="3" id="KW-0862">Zinc</keyword>
<keyword evidence="2 4" id="KW-0863">Zinc-finger</keyword>
<keyword evidence="1" id="KW-0479">Metal-binding</keyword>
<dbReference type="PANTHER" id="PTHR47095:SF1">
    <property type="entry name" value="RING FINGER PROTEIN 222"/>
    <property type="match status" value="1"/>
</dbReference>
<proteinExistence type="predicted"/>
<protein>
    <recommendedName>
        <fullName evidence="7">RING-type domain-containing protein</fullName>
    </recommendedName>
</protein>
<accession>A0A9Q0E3T6</accession>
<gene>
    <name evidence="8" type="ORF">NHX12_031292</name>
</gene>
<evidence type="ECO:0000259" key="7">
    <source>
        <dbReference type="PROSITE" id="PS50089"/>
    </source>
</evidence>
<evidence type="ECO:0000256" key="2">
    <source>
        <dbReference type="ARBA" id="ARBA00022771"/>
    </source>
</evidence>
<keyword evidence="6" id="KW-0472">Membrane</keyword>
<feature type="domain" description="RING-type" evidence="7">
    <location>
        <begin position="17"/>
        <end position="65"/>
    </location>
</feature>
<evidence type="ECO:0000313" key="9">
    <source>
        <dbReference type="Proteomes" id="UP001148018"/>
    </source>
</evidence>
<dbReference type="AlphaFoldDB" id="A0A9Q0E3T6"/>
<evidence type="ECO:0000256" key="6">
    <source>
        <dbReference type="SAM" id="Phobius"/>
    </source>
</evidence>
<dbReference type="Pfam" id="PF13923">
    <property type="entry name" value="zf-C3HC4_2"/>
    <property type="match status" value="1"/>
</dbReference>
<comment type="caution">
    <text evidence="8">The sequence shown here is derived from an EMBL/GenBank/DDBJ whole genome shotgun (WGS) entry which is preliminary data.</text>
</comment>
<feature type="transmembrane region" description="Helical" evidence="6">
    <location>
        <begin position="212"/>
        <end position="236"/>
    </location>
</feature>
<dbReference type="InterPro" id="IPR042973">
    <property type="entry name" value="RNF222"/>
</dbReference>
<dbReference type="EMBL" id="JANIIK010000047">
    <property type="protein sequence ID" value="KAJ3600307.1"/>
    <property type="molecule type" value="Genomic_DNA"/>
</dbReference>
<dbReference type="SUPFAM" id="SSF57850">
    <property type="entry name" value="RING/U-box"/>
    <property type="match status" value="1"/>
</dbReference>
<dbReference type="PROSITE" id="PS50089">
    <property type="entry name" value="ZF_RING_2"/>
    <property type="match status" value="1"/>
</dbReference>
<feature type="region of interest" description="Disordered" evidence="5">
    <location>
        <begin position="77"/>
        <end position="97"/>
    </location>
</feature>
<name>A0A9Q0E3T6_9TELE</name>
<keyword evidence="6" id="KW-0812">Transmembrane</keyword>
<dbReference type="InterPro" id="IPR001841">
    <property type="entry name" value="Znf_RING"/>
</dbReference>
<evidence type="ECO:0000256" key="1">
    <source>
        <dbReference type="ARBA" id="ARBA00022723"/>
    </source>
</evidence>
<dbReference type="PANTHER" id="PTHR47095">
    <property type="entry name" value="RING FINGER PROTEIN 222"/>
    <property type="match status" value="1"/>
</dbReference>
<dbReference type="OrthoDB" id="6270329at2759"/>
<dbReference type="CDD" id="cd16564">
    <property type="entry name" value="RING-HC_RNF222"/>
    <property type="match status" value="1"/>
</dbReference>